<organism evidence="2 3">
    <name type="scientific">Macrococcus epidermidis</name>
    <dbReference type="NCBI Taxonomy" id="1902580"/>
    <lineage>
        <taxon>Bacteria</taxon>
        <taxon>Bacillati</taxon>
        <taxon>Bacillota</taxon>
        <taxon>Bacilli</taxon>
        <taxon>Bacillales</taxon>
        <taxon>Staphylococcaceae</taxon>
        <taxon>Macrococcus</taxon>
    </lineage>
</organism>
<dbReference type="InterPro" id="IPR018770">
    <property type="entry name" value="ChloroindolylP_hydrolase"/>
</dbReference>
<dbReference type="EMBL" id="PZJH01000001">
    <property type="protein sequence ID" value="RAK46703.1"/>
    <property type="molecule type" value="Genomic_DNA"/>
</dbReference>
<keyword evidence="1" id="KW-1133">Transmembrane helix</keyword>
<feature type="transmembrane region" description="Helical" evidence="1">
    <location>
        <begin position="59"/>
        <end position="76"/>
    </location>
</feature>
<keyword evidence="2" id="KW-0378">Hydrolase</keyword>
<keyword evidence="3" id="KW-1185">Reference proteome</keyword>
<evidence type="ECO:0000313" key="3">
    <source>
        <dbReference type="Proteomes" id="UP000249808"/>
    </source>
</evidence>
<name>A0A327ZWH5_9STAP</name>
<reference evidence="2 3" key="1">
    <citation type="journal article" date="2018" name="Front. Microbiol.">
        <title>Description and Comparative Genomics of Macrococcus caseolyticus subsp. hominis subsp. nov., Macrococcus goetzii sp. nov., Macrococcus epidermidis sp. nov., and Macrococcus bohemicus sp. nov., Novel Macrococci From Human Clinical Material With Virulence Potential and Suspected Uptake of Foreign DNA by Natural Transformation.</title>
        <authorList>
            <person name="Maslanova I."/>
            <person name="Wertheimer Z."/>
            <person name="Sedlacek I."/>
            <person name="Svec P."/>
            <person name="Indrakova A."/>
            <person name="Kovarovic V."/>
            <person name="Schumann P."/>
            <person name="Sproer C."/>
            <person name="Kralova S."/>
            <person name="Sedo O."/>
            <person name="Kristofova L."/>
            <person name="Vrbovska V."/>
            <person name="Fuzik T."/>
            <person name="Petras P."/>
            <person name="Zdrahal Z."/>
            <person name="Ruzickova V."/>
            <person name="Doskar J."/>
            <person name="Pantucek R."/>
        </authorList>
    </citation>
    <scope>NUCLEOTIDE SEQUENCE [LARGE SCALE GENOMIC DNA]</scope>
    <source>
        <strain evidence="2 3">01/688</strain>
    </source>
</reference>
<feature type="transmembrane region" description="Helical" evidence="1">
    <location>
        <begin position="30"/>
        <end position="53"/>
    </location>
</feature>
<comment type="caution">
    <text evidence="2">The sequence shown here is derived from an EMBL/GenBank/DDBJ whole genome shotgun (WGS) entry which is preliminary data.</text>
</comment>
<dbReference type="Proteomes" id="UP000249808">
    <property type="component" value="Unassembled WGS sequence"/>
</dbReference>
<keyword evidence="1" id="KW-0472">Membrane</keyword>
<proteinExistence type="predicted"/>
<dbReference type="GO" id="GO:0016787">
    <property type="term" value="F:hydrolase activity"/>
    <property type="evidence" value="ECO:0007669"/>
    <property type="project" value="UniProtKB-KW"/>
</dbReference>
<evidence type="ECO:0000313" key="2">
    <source>
        <dbReference type="EMBL" id="RAK46703.1"/>
    </source>
</evidence>
<keyword evidence="1" id="KW-0812">Transmembrane</keyword>
<sequence length="285" mass="33461">MRLMIYQSNNLNSLKRYNIFKGNDEMKYNASYIFGAIFAVPIALLTGFISMNFFQFDMWLDSLVMAGGYLGAFLPIQMTTGNKYLKEMGVTKQDYKYIRQQMKIAEPKIKQLLVQYKKVRSVTDFRNVNEINKLARTIYKSVQKDPKKFFKVDSFFFSHLDNTVNLLDQFLYLSRMPHKTAEDKQLLYNARLTLEELKRTLQADLKALNSSDYEQMKVEIDLASIQKSGHQIPIQSDNANHENVNHSYKHSTNKQQALDYEERVPVNFKRSKQYAHVNERKDINE</sequence>
<accession>A0A327ZWH5</accession>
<gene>
    <name evidence="2" type="ORF">BHU61_04385</name>
</gene>
<evidence type="ECO:0000256" key="1">
    <source>
        <dbReference type="SAM" id="Phobius"/>
    </source>
</evidence>
<dbReference type="Pfam" id="PF10112">
    <property type="entry name" value="Halogen_Hydrol"/>
    <property type="match status" value="1"/>
</dbReference>
<protein>
    <submittedName>
        <fullName evidence="2">5-bromo-4-chloroindolyl phosphate hydrolase</fullName>
    </submittedName>
</protein>
<dbReference type="AlphaFoldDB" id="A0A327ZWH5"/>